<evidence type="ECO:0000313" key="2">
    <source>
        <dbReference type="Proteomes" id="UP000267096"/>
    </source>
</evidence>
<gene>
    <name evidence="1" type="ORF">ASIM_LOCUS7740</name>
</gene>
<dbReference type="WBParaSite" id="ASIM_0000797801-mRNA-1">
    <property type="protein sequence ID" value="ASIM_0000797801-mRNA-1"/>
    <property type="gene ID" value="ASIM_0000797801"/>
</dbReference>
<evidence type="ECO:0000313" key="3">
    <source>
        <dbReference type="WBParaSite" id="ASIM_0000797801-mRNA-1"/>
    </source>
</evidence>
<reference evidence="3" key="1">
    <citation type="submission" date="2017-02" db="UniProtKB">
        <authorList>
            <consortium name="WormBaseParasite"/>
        </authorList>
    </citation>
    <scope>IDENTIFICATION</scope>
</reference>
<dbReference type="AlphaFoldDB" id="A0A0M3JK06"/>
<accession>A0A0M3JK06</accession>
<reference evidence="1 2" key="2">
    <citation type="submission" date="2018-11" db="EMBL/GenBank/DDBJ databases">
        <authorList>
            <consortium name="Pathogen Informatics"/>
        </authorList>
    </citation>
    <scope>NUCLEOTIDE SEQUENCE [LARGE SCALE GENOMIC DNA]</scope>
</reference>
<dbReference type="Proteomes" id="UP000267096">
    <property type="component" value="Unassembled WGS sequence"/>
</dbReference>
<organism evidence="3">
    <name type="scientific">Anisakis simplex</name>
    <name type="common">Herring worm</name>
    <dbReference type="NCBI Taxonomy" id="6269"/>
    <lineage>
        <taxon>Eukaryota</taxon>
        <taxon>Metazoa</taxon>
        <taxon>Ecdysozoa</taxon>
        <taxon>Nematoda</taxon>
        <taxon>Chromadorea</taxon>
        <taxon>Rhabditida</taxon>
        <taxon>Spirurina</taxon>
        <taxon>Ascaridomorpha</taxon>
        <taxon>Ascaridoidea</taxon>
        <taxon>Anisakidae</taxon>
        <taxon>Anisakis</taxon>
        <taxon>Anisakis simplex complex</taxon>
    </lineage>
</organism>
<protein>
    <submittedName>
        <fullName evidence="1 3">Uncharacterized protein</fullName>
    </submittedName>
</protein>
<proteinExistence type="predicted"/>
<keyword evidence="2" id="KW-1185">Reference proteome</keyword>
<evidence type="ECO:0000313" key="1">
    <source>
        <dbReference type="EMBL" id="VDK29945.1"/>
    </source>
</evidence>
<name>A0A0M3JK06_ANISI</name>
<dbReference type="EMBL" id="UYRR01019396">
    <property type="protein sequence ID" value="VDK29945.1"/>
    <property type="molecule type" value="Genomic_DNA"/>
</dbReference>
<sequence>MGCSKWDHCPDFARSESGGLARTGSVLKAIFEMVCSVSDAPIHIIHVSAGIKPSTELYDNIRLTSDLTVT</sequence>